<dbReference type="InterPro" id="IPR050902">
    <property type="entry name" value="ABC_Transporter_SBP"/>
</dbReference>
<dbReference type="PROSITE" id="PS50983">
    <property type="entry name" value="FE_B12_PBP"/>
    <property type="match status" value="1"/>
</dbReference>
<dbReference type="Pfam" id="PF01497">
    <property type="entry name" value="Peripla_BP_2"/>
    <property type="match status" value="1"/>
</dbReference>
<dbReference type="Proteomes" id="UP000199137">
    <property type="component" value="Unassembled WGS sequence"/>
</dbReference>
<organism evidence="4 5">
    <name type="scientific">Amycolatopsis rubida</name>
    <dbReference type="NCBI Taxonomy" id="112413"/>
    <lineage>
        <taxon>Bacteria</taxon>
        <taxon>Bacillati</taxon>
        <taxon>Actinomycetota</taxon>
        <taxon>Actinomycetes</taxon>
        <taxon>Pseudonocardiales</taxon>
        <taxon>Pseudonocardiaceae</taxon>
        <taxon>Amycolatopsis</taxon>
    </lineage>
</organism>
<sequence length="393" mass="43195">MPNFLTGLRRRPERRRRGVVLLAAVLAAGACSAPQGADSGAVRQTLTDVLGRKVEVPVPAKRILFDGARMLYTTALLDKEDPLRGIVGLPNDLEQNDPDSLRQYRKKFPGIDRIQRTGQVYDGSFSAEEAIRLRPDVFVISAANFKAAQDSGVVDKLGRVGVPTVVVDYFENPLGNTVASVRLMGALTGRTAEADAFASYYQTAMDRVRSRLAAAHQPPTPTFLWRAPGYFECCSSFAKSNLAEIVTFAGGTNLADDVLKTKQGTVSPEAILSRDPEVIIATGADWAPGSPAKAGSFIPLGYDEKPDAAKAQLRSIVEKQAGFSQLKAVKDHRTYAAWHHFYDSPYNFLAVEWFAKWLHPDLFRDVDPDATIRELHAKFLPVPYQGTFWTELP</sequence>
<evidence type="ECO:0000256" key="1">
    <source>
        <dbReference type="ARBA" id="ARBA00008814"/>
    </source>
</evidence>
<evidence type="ECO:0000313" key="5">
    <source>
        <dbReference type="Proteomes" id="UP000199137"/>
    </source>
</evidence>
<protein>
    <submittedName>
        <fullName evidence="4">Iron complex transport system substrate-binding protein</fullName>
    </submittedName>
</protein>
<accession>A0A1I5HQN7</accession>
<dbReference type="PANTHER" id="PTHR30535">
    <property type="entry name" value="VITAMIN B12-BINDING PROTEIN"/>
    <property type="match status" value="1"/>
</dbReference>
<name>A0A1I5HQN7_9PSEU</name>
<feature type="domain" description="Fe/B12 periplasmic-binding" evidence="3">
    <location>
        <begin position="62"/>
        <end position="366"/>
    </location>
</feature>
<proteinExistence type="inferred from homology"/>
<dbReference type="OrthoDB" id="9812528at2"/>
<gene>
    <name evidence="4" type="ORF">SAMN05421854_10221</name>
</gene>
<keyword evidence="2" id="KW-0732">Signal</keyword>
<dbReference type="SUPFAM" id="SSF53807">
    <property type="entry name" value="Helical backbone' metal receptor"/>
    <property type="match status" value="1"/>
</dbReference>
<dbReference type="InterPro" id="IPR002491">
    <property type="entry name" value="ABC_transptr_periplasmic_BD"/>
</dbReference>
<evidence type="ECO:0000256" key="2">
    <source>
        <dbReference type="SAM" id="SignalP"/>
    </source>
</evidence>
<dbReference type="Gene3D" id="3.40.50.1980">
    <property type="entry name" value="Nitrogenase molybdenum iron protein domain"/>
    <property type="match status" value="2"/>
</dbReference>
<comment type="similarity">
    <text evidence="1">Belongs to the bacterial solute-binding protein 8 family.</text>
</comment>
<feature type="chain" id="PRO_5039536890" evidence="2">
    <location>
        <begin position="38"/>
        <end position="393"/>
    </location>
</feature>
<dbReference type="EMBL" id="FOWC01000002">
    <property type="protein sequence ID" value="SFO50645.1"/>
    <property type="molecule type" value="Genomic_DNA"/>
</dbReference>
<dbReference type="AlphaFoldDB" id="A0A1I5HQN7"/>
<dbReference type="STRING" id="112413.SAMN05421854_10221"/>
<dbReference type="PANTHER" id="PTHR30535:SF34">
    <property type="entry name" value="MOLYBDATE-BINDING PROTEIN MOLA"/>
    <property type="match status" value="1"/>
</dbReference>
<reference evidence="4 5" key="1">
    <citation type="submission" date="2016-10" db="EMBL/GenBank/DDBJ databases">
        <authorList>
            <person name="de Groot N.N."/>
        </authorList>
    </citation>
    <scope>NUCLEOTIDE SEQUENCE [LARGE SCALE GENOMIC DNA]</scope>
    <source>
        <strain evidence="4 5">DSM 44637</strain>
    </source>
</reference>
<evidence type="ECO:0000259" key="3">
    <source>
        <dbReference type="PROSITE" id="PS50983"/>
    </source>
</evidence>
<feature type="signal peptide" evidence="2">
    <location>
        <begin position="1"/>
        <end position="37"/>
    </location>
</feature>
<evidence type="ECO:0000313" key="4">
    <source>
        <dbReference type="EMBL" id="SFO50645.1"/>
    </source>
</evidence>